<accession>A0A377N752</accession>
<dbReference type="AlphaFoldDB" id="A0A377N752"/>
<proteinExistence type="predicted"/>
<gene>
    <name evidence="5" type="primary">ycgR</name>
    <name evidence="5" type="ORF">NCTC12157_00137</name>
</gene>
<name>A0A377N752_9GAMM</name>
<evidence type="ECO:0000256" key="3">
    <source>
        <dbReference type="ARBA" id="ARBA00023143"/>
    </source>
</evidence>
<evidence type="ECO:0000256" key="1">
    <source>
        <dbReference type="ARBA" id="ARBA00022636"/>
    </source>
</evidence>
<evidence type="ECO:0000313" key="6">
    <source>
        <dbReference type="Proteomes" id="UP000254304"/>
    </source>
</evidence>
<evidence type="ECO:0000256" key="2">
    <source>
        <dbReference type="ARBA" id="ARBA00022741"/>
    </source>
</evidence>
<evidence type="ECO:0000259" key="4">
    <source>
        <dbReference type="Pfam" id="PF07317"/>
    </source>
</evidence>
<reference evidence="5 6" key="1">
    <citation type="submission" date="2018-06" db="EMBL/GenBank/DDBJ databases">
        <authorList>
            <consortium name="Pathogen Informatics"/>
            <person name="Doyle S."/>
        </authorList>
    </citation>
    <scope>NUCLEOTIDE SEQUENCE [LARGE SCALE GENOMIC DNA]</scope>
    <source>
        <strain evidence="5 6">NCTC12157</strain>
    </source>
</reference>
<dbReference type="GO" id="GO:0000166">
    <property type="term" value="F:nucleotide binding"/>
    <property type="evidence" value="ECO:0007669"/>
    <property type="project" value="UniProtKB-KW"/>
</dbReference>
<feature type="domain" description="Type III secretion system flagellar brake protein YcgR PilZN" evidence="4">
    <location>
        <begin position="11"/>
        <end position="97"/>
    </location>
</feature>
<dbReference type="Pfam" id="PF07317">
    <property type="entry name" value="PilZN"/>
    <property type="match status" value="1"/>
</dbReference>
<organism evidence="5 6">
    <name type="scientific">Ewingella americana</name>
    <dbReference type="NCBI Taxonomy" id="41202"/>
    <lineage>
        <taxon>Bacteria</taxon>
        <taxon>Pseudomonadati</taxon>
        <taxon>Pseudomonadota</taxon>
        <taxon>Gammaproteobacteria</taxon>
        <taxon>Enterobacterales</taxon>
        <taxon>Yersiniaceae</taxon>
        <taxon>Ewingella</taxon>
    </lineage>
</organism>
<keyword evidence="1" id="KW-0973">c-di-GMP</keyword>
<dbReference type="Gene3D" id="2.30.110.10">
    <property type="entry name" value="Electron Transport, Fmn-binding Protein, Chain A"/>
    <property type="match status" value="1"/>
</dbReference>
<dbReference type="Proteomes" id="UP000254304">
    <property type="component" value="Unassembled WGS sequence"/>
</dbReference>
<keyword evidence="2" id="KW-0547">Nucleotide-binding</keyword>
<protein>
    <submittedName>
        <fullName evidence="5">Cyclic di-GMP binding protein YcgR</fullName>
    </submittedName>
</protein>
<dbReference type="InterPro" id="IPR012349">
    <property type="entry name" value="Split_barrel_FMN-bd"/>
</dbReference>
<evidence type="ECO:0000313" key="5">
    <source>
        <dbReference type="EMBL" id="STQ42482.1"/>
    </source>
</evidence>
<dbReference type="InterPro" id="IPR009926">
    <property type="entry name" value="T3SS_YcgR_PilZN"/>
</dbReference>
<dbReference type="EMBL" id="UGGO01000001">
    <property type="protein sequence ID" value="STQ42482.1"/>
    <property type="molecule type" value="Genomic_DNA"/>
</dbReference>
<sequence>MKHLKSSLVRRNKLGILAVLRDLKKNNTLVMVSHGRGQFISKILDVLPDTNQLLFDLGSGDYDNQLAKEAQTLNFVAEPAGAKVEFTSGQAQENQLAESTYI</sequence>
<keyword evidence="3" id="KW-0975">Bacterial flagellum</keyword>